<keyword evidence="3" id="KW-1185">Reference proteome</keyword>
<dbReference type="Proteomes" id="UP000471501">
    <property type="component" value="Unassembled WGS sequence"/>
</dbReference>
<accession>A0A6I4NR81</accession>
<evidence type="ECO:0000313" key="2">
    <source>
        <dbReference type="EMBL" id="MWB93607.1"/>
    </source>
</evidence>
<keyword evidence="1" id="KW-0732">Signal</keyword>
<evidence type="ECO:0000313" key="3">
    <source>
        <dbReference type="Proteomes" id="UP000471501"/>
    </source>
</evidence>
<reference evidence="2 3" key="1">
    <citation type="submission" date="2019-12" db="EMBL/GenBank/DDBJ databases">
        <authorList>
            <person name="Kim Y.S."/>
        </authorList>
    </citation>
    <scope>NUCLEOTIDE SEQUENCE [LARGE SCALE GENOMIC DNA]</scope>
    <source>
        <strain evidence="2 3">GA093</strain>
    </source>
</reference>
<sequence>MKKTITTIGLFSLVMALTSFTTSEIVAATNNASVDGAAIGVSKKVDFVKSNTQSVTSYSMLDIAGPGGQSTGGNRKVD</sequence>
<dbReference type="AlphaFoldDB" id="A0A6I4NR81"/>
<evidence type="ECO:0000256" key="1">
    <source>
        <dbReference type="SAM" id="SignalP"/>
    </source>
</evidence>
<gene>
    <name evidence="2" type="ORF">GON26_04495</name>
</gene>
<name>A0A6I4NR81_9FLAO</name>
<comment type="caution">
    <text evidence="2">The sequence shown here is derived from an EMBL/GenBank/DDBJ whole genome shotgun (WGS) entry which is preliminary data.</text>
</comment>
<dbReference type="EMBL" id="WSTB01000002">
    <property type="protein sequence ID" value="MWB93607.1"/>
    <property type="molecule type" value="Genomic_DNA"/>
</dbReference>
<proteinExistence type="predicted"/>
<feature type="chain" id="PRO_5043411414" evidence="1">
    <location>
        <begin position="28"/>
        <end position="78"/>
    </location>
</feature>
<protein>
    <submittedName>
        <fullName evidence="2">Uncharacterized protein</fullName>
    </submittedName>
</protein>
<feature type="signal peptide" evidence="1">
    <location>
        <begin position="1"/>
        <end position="27"/>
    </location>
</feature>
<organism evidence="2 3">
    <name type="scientific">Flavobacterium hydrocarbonoxydans</name>
    <dbReference type="NCBI Taxonomy" id="2683249"/>
    <lineage>
        <taxon>Bacteria</taxon>
        <taxon>Pseudomonadati</taxon>
        <taxon>Bacteroidota</taxon>
        <taxon>Flavobacteriia</taxon>
        <taxon>Flavobacteriales</taxon>
        <taxon>Flavobacteriaceae</taxon>
        <taxon>Flavobacterium</taxon>
    </lineage>
</organism>
<dbReference type="RefSeq" id="WP_160373530.1">
    <property type="nucleotide sequence ID" value="NZ_WSTB01000002.1"/>
</dbReference>